<dbReference type="InterPro" id="IPR012551">
    <property type="entry name" value="DUF1707_SHOCT-like"/>
</dbReference>
<accession>A0ABV7Y4A1</accession>
<feature type="domain" description="DUF1707" evidence="1">
    <location>
        <begin position="9"/>
        <end position="61"/>
    </location>
</feature>
<dbReference type="InterPro" id="IPR024425">
    <property type="entry name" value="LiaF-like_C"/>
</dbReference>
<dbReference type="Pfam" id="PF08044">
    <property type="entry name" value="DUF1707"/>
    <property type="match status" value="1"/>
</dbReference>
<dbReference type="RefSeq" id="WP_205122015.1">
    <property type="nucleotide sequence ID" value="NZ_JAFBCM010000001.1"/>
</dbReference>
<evidence type="ECO:0000259" key="1">
    <source>
        <dbReference type="Pfam" id="PF08044"/>
    </source>
</evidence>
<dbReference type="EMBL" id="JBHRZH010000001">
    <property type="protein sequence ID" value="MFC3759612.1"/>
    <property type="molecule type" value="Genomic_DNA"/>
</dbReference>
<comment type="caution">
    <text evidence="3">The sequence shown here is derived from an EMBL/GenBank/DDBJ whole genome shotgun (WGS) entry which is preliminary data.</text>
</comment>
<evidence type="ECO:0000259" key="2">
    <source>
        <dbReference type="Pfam" id="PF09922"/>
    </source>
</evidence>
<organism evidence="3 4">
    <name type="scientific">Tenggerimyces flavus</name>
    <dbReference type="NCBI Taxonomy" id="1708749"/>
    <lineage>
        <taxon>Bacteria</taxon>
        <taxon>Bacillati</taxon>
        <taxon>Actinomycetota</taxon>
        <taxon>Actinomycetes</taxon>
        <taxon>Propionibacteriales</taxon>
        <taxon>Nocardioidaceae</taxon>
        <taxon>Tenggerimyces</taxon>
    </lineage>
</organism>
<reference evidence="4" key="1">
    <citation type="journal article" date="2019" name="Int. J. Syst. Evol. Microbiol.">
        <title>The Global Catalogue of Microorganisms (GCM) 10K type strain sequencing project: providing services to taxonomists for standard genome sequencing and annotation.</title>
        <authorList>
            <consortium name="The Broad Institute Genomics Platform"/>
            <consortium name="The Broad Institute Genome Sequencing Center for Infectious Disease"/>
            <person name="Wu L."/>
            <person name="Ma J."/>
        </authorList>
    </citation>
    <scope>NUCLEOTIDE SEQUENCE [LARGE SCALE GENOMIC DNA]</scope>
    <source>
        <strain evidence="4">CGMCC 4.7241</strain>
    </source>
</reference>
<feature type="domain" description="Cell wall-active antibiotics response LiaF-like C-terminal" evidence="2">
    <location>
        <begin position="89"/>
        <end position="149"/>
    </location>
</feature>
<dbReference type="PANTHER" id="PTHR40763:SF4">
    <property type="entry name" value="DUF1707 DOMAIN-CONTAINING PROTEIN"/>
    <property type="match status" value="1"/>
</dbReference>
<dbReference type="PANTHER" id="PTHR40763">
    <property type="entry name" value="MEMBRANE PROTEIN-RELATED"/>
    <property type="match status" value="1"/>
</dbReference>
<dbReference type="Proteomes" id="UP001595699">
    <property type="component" value="Unassembled WGS sequence"/>
</dbReference>
<proteinExistence type="predicted"/>
<evidence type="ECO:0000313" key="4">
    <source>
        <dbReference type="Proteomes" id="UP001595699"/>
    </source>
</evidence>
<dbReference type="Pfam" id="PF09922">
    <property type="entry name" value="LiaF-like_C"/>
    <property type="match status" value="1"/>
</dbReference>
<sequence length="213" mass="23638">MTDADESQIRASDAERDRVVDLLSEHAATGRLTLAELEERAEQAYTAKTHAELEVLTRDLPREVVQPKTRRTIRRWFVAIMGGSDHKGRYRLSGSVHSLSIMGGDNIDLRDAEIDGDEVTINAIAIMGGSEIFVPDSVEVEVNGFSLMGGDEQRGSRRKPRPGAPVIRIRTFNLMGGAEIWRLPAETRDMSLKEAKKFAKAIEKGQTPPQLSR</sequence>
<keyword evidence="4" id="KW-1185">Reference proteome</keyword>
<protein>
    <submittedName>
        <fullName evidence="3">DUF1707 domain-containing protein</fullName>
    </submittedName>
</protein>
<name>A0ABV7Y4A1_9ACTN</name>
<evidence type="ECO:0000313" key="3">
    <source>
        <dbReference type="EMBL" id="MFC3759612.1"/>
    </source>
</evidence>
<gene>
    <name evidence="3" type="ORF">ACFOUW_02060</name>
</gene>